<protein>
    <submittedName>
        <fullName evidence="2">Cold shock domain-containing protein</fullName>
    </submittedName>
</protein>
<dbReference type="InterPro" id="IPR012340">
    <property type="entry name" value="NA-bd_OB-fold"/>
</dbReference>
<dbReference type="RefSeq" id="WP_338667961.1">
    <property type="nucleotide sequence ID" value="NZ_CP146609.1"/>
</dbReference>
<dbReference type="InterPro" id="IPR002059">
    <property type="entry name" value="CSP_DNA-bd"/>
</dbReference>
<dbReference type="InterPro" id="IPR049886">
    <property type="entry name" value="CFI_box_CTERM_dom"/>
</dbReference>
<dbReference type="EMBL" id="CP146609">
    <property type="protein sequence ID" value="WWX22264.1"/>
    <property type="molecule type" value="Genomic_DNA"/>
</dbReference>
<evidence type="ECO:0000313" key="3">
    <source>
        <dbReference type="Proteomes" id="UP001385389"/>
    </source>
</evidence>
<organism evidence="2 3">
    <name type="scientific">Pseudodesulfovibrio methanolicus</name>
    <dbReference type="NCBI Taxonomy" id="3126690"/>
    <lineage>
        <taxon>Bacteria</taxon>
        <taxon>Pseudomonadati</taxon>
        <taxon>Thermodesulfobacteriota</taxon>
        <taxon>Desulfovibrionia</taxon>
        <taxon>Desulfovibrionales</taxon>
        <taxon>Desulfovibrionaceae</taxon>
    </lineage>
</organism>
<dbReference type="Proteomes" id="UP001385389">
    <property type="component" value="Chromosome"/>
</dbReference>
<dbReference type="Gene3D" id="2.40.50.140">
    <property type="entry name" value="Nucleic acid-binding proteins"/>
    <property type="match status" value="1"/>
</dbReference>
<evidence type="ECO:0000313" key="2">
    <source>
        <dbReference type="EMBL" id="WWX22264.1"/>
    </source>
</evidence>
<gene>
    <name evidence="2" type="ORF">V8V93_17675</name>
</gene>
<reference evidence="2 3" key="1">
    <citation type="submission" date="2024-03" db="EMBL/GenBank/DDBJ databases">
        <title>Phenotype and Genome Characterization of a Sulfate-Reducing Bacterium Pseudodesulfovibrio sp. strain 5S69, isolated from Petroleum Reservoir in Tatarstan (Russia).</title>
        <authorList>
            <person name="Bidzhieva S.K."/>
            <person name="Kadnikov V."/>
            <person name="Tourova T.P."/>
            <person name="Samigullina S.R."/>
            <person name="Sokolova D.S."/>
            <person name="Poltaraus A.B."/>
            <person name="Avtukh A.N."/>
            <person name="Tereshina V.M."/>
            <person name="Mardanov A.V."/>
            <person name="Nazina T.N."/>
        </authorList>
    </citation>
    <scope>NUCLEOTIDE SEQUENCE [LARGE SCALE GENOMIC DNA]</scope>
    <source>
        <strain evidence="2 3">5S69</strain>
    </source>
</reference>
<dbReference type="InterPro" id="IPR011129">
    <property type="entry name" value="CSD"/>
</dbReference>
<sequence length="214" mass="24423">MNANTERKPDAPLLKGKVKWFSNEKGYGFITCNNDDYYFNVKAIRGAELPPNGSAVSFTPTRNNAGKLRANNVSILSVPKSPRERNDDRVTCTGCGRKMVPRIVFRRSYLKYGNSQPHYSMCPFCGTRYQDLSKCFIATAVYGADADSTNTLRAWRDNYLQPNPAGDILVRVYYRVSPPIADYLRDHPAWARRIRKVLDALVSHCDKKINRDYR</sequence>
<accession>A0ABZ2IXU8</accession>
<evidence type="ECO:0000259" key="1">
    <source>
        <dbReference type="PROSITE" id="PS51857"/>
    </source>
</evidence>
<dbReference type="SUPFAM" id="SSF50249">
    <property type="entry name" value="Nucleic acid-binding proteins"/>
    <property type="match status" value="1"/>
</dbReference>
<dbReference type="NCBIfam" id="NF041770">
    <property type="entry name" value="CFI_box_CTERM"/>
    <property type="match status" value="1"/>
</dbReference>
<dbReference type="Pfam" id="PF00313">
    <property type="entry name" value="CSD"/>
    <property type="match status" value="1"/>
</dbReference>
<name>A0ABZ2IXU8_9BACT</name>
<keyword evidence="3" id="KW-1185">Reference proteome</keyword>
<proteinExistence type="predicted"/>
<dbReference type="CDD" id="cd04458">
    <property type="entry name" value="CSP_CDS"/>
    <property type="match status" value="1"/>
</dbReference>
<dbReference type="SMART" id="SM00357">
    <property type="entry name" value="CSP"/>
    <property type="match status" value="1"/>
</dbReference>
<dbReference type="PROSITE" id="PS51857">
    <property type="entry name" value="CSD_2"/>
    <property type="match status" value="1"/>
</dbReference>
<feature type="domain" description="CSD" evidence="1">
    <location>
        <begin position="13"/>
        <end position="75"/>
    </location>
</feature>